<dbReference type="InterPro" id="IPR035983">
    <property type="entry name" value="Hect_E3_ubiquitin_ligase"/>
</dbReference>
<evidence type="ECO:0000259" key="8">
    <source>
        <dbReference type="PROSITE" id="PS50237"/>
    </source>
</evidence>
<feature type="compositionally biased region" description="Basic and acidic residues" evidence="7">
    <location>
        <begin position="177"/>
        <end position="189"/>
    </location>
</feature>
<feature type="region of interest" description="Disordered" evidence="7">
    <location>
        <begin position="28"/>
        <end position="138"/>
    </location>
</feature>
<keyword evidence="4 5" id="KW-0833">Ubl conjugation pathway</keyword>
<dbReference type="Gene3D" id="3.30.2160.10">
    <property type="entry name" value="Hect, E3 ligase catalytic domain"/>
    <property type="match status" value="1"/>
</dbReference>
<dbReference type="SUPFAM" id="SSF56204">
    <property type="entry name" value="Hect, E3 ligase catalytic domain"/>
    <property type="match status" value="1"/>
</dbReference>
<feature type="region of interest" description="Disordered" evidence="7">
    <location>
        <begin position="573"/>
        <end position="596"/>
    </location>
</feature>
<dbReference type="InterPro" id="IPR044611">
    <property type="entry name" value="E3A/B/C-like"/>
</dbReference>
<evidence type="ECO:0000313" key="9">
    <source>
        <dbReference type="EMBL" id="KFA66646.1"/>
    </source>
</evidence>
<sequence>MDPQASRNGHQRRPSDIITRIHNAALETPTSLAIPSQSQPLSQSPESTRPALYGSLGAAGPGQSSLNRPRLPHSRSQPHSRSMSQPFPALFGGKKKRQDSSIDDPPVDLDWVGNDGRITSSKQTPKAHTRSGPAGASQDFATGSCMTCSALVRWPRELKVFKCTICTTINDLVPTSSEDRNGAGRRRDASNVTTSLSSSYSGRAMTPSVQYTRQLVTQCLRSCISKRLSKKQATLSESSQAPIDDNRLKNEPTSRGYTLPLRPQNDPRGQETLQSSYTAQYIFDEPPTLRRNHVDKLPSSSQHPLPSNGITDKANESREVSQQLHHTPSSTAVEDEPKRIFKQLEDYIIACFGTFESINNAFVSHPSRHTARTGSEPIRRKPVPSRDASLTYLHTRNQSQSRDHTRGSPQSAGVVCDLDPKLLLLGDFAENGTWWTGEQSSIAAPARSLPGQGQTDNGGSAPVTGRSPQINWSELGEWYHIVCNTAEGWLGVYEDLAGDPASRTTTERDLQQLEQHLLQAQEHVQRTLLKAIEMVLKRPGRPLSEPADLRFLLIAFANPLLHSETRLFRGFIQSEDDPTSTTRTPVSKPMTVPSSGLLSGQHSGIIKRIVGLISNSPSECHNQLIAWLARYQSNRFNQTKELVSGFLSYRMLRQTEKKQEVRVDITAGLIPQIQNGRSGAYLYDEIGASSSSKKPKETTKKIPYADDWQIKAASRVLALLFAANNLASVRRSEDSATDPPESHWAAIRDGVHANGQLLSTSDFYNSMIDYVDLVGDFEAWESKKGVFTFCQYPFLMSIWAKTQILEYDARRQMEMKARDAFFESIMNNKNTKQFLFLTVRRDCLVEDSLTAVSEVIGSGGEDVKKRLRIEFRGEEGIDAGGLRKEWFLLLVREVFNPDHGWFFFLFLKPRILLTDGEGMFTYDEDSQCCYFNPNSFETSDQFFLVGVVMGLAIYNSTILDVALPPVAFRKLLASAPAHGAGQLGHSRPALKYTLDDLAEFRPSLARGLKQLLDYDGDVETTFALDFVIEVGKYGTTSSVPLCVGGERKPVTNNNRREYVDLYVRYVLDTSVARQFEPFKRGFYTVCGGNAFSLFRPEEIELLVRGSDEPLDISTLRAVAVYDNWGDRKPDGREPVIDWFWETFQQANTSDQRRMLLFITGSDRIPAMGATTLPIKISCLGDDCGRFPIARTCFNMLSLWRYGTKERLEAMLWRAVRESEGFGLK</sequence>
<dbReference type="GO" id="GO:0061630">
    <property type="term" value="F:ubiquitin protein ligase activity"/>
    <property type="evidence" value="ECO:0007669"/>
    <property type="project" value="UniProtKB-EC"/>
</dbReference>
<feature type="region of interest" description="Disordered" evidence="7">
    <location>
        <begin position="366"/>
        <end position="412"/>
    </location>
</feature>
<evidence type="ECO:0000256" key="2">
    <source>
        <dbReference type="ARBA" id="ARBA00012485"/>
    </source>
</evidence>
<dbReference type="PROSITE" id="PS50237">
    <property type="entry name" value="HECT"/>
    <property type="match status" value="1"/>
</dbReference>
<dbReference type="EC" id="2.3.2.26" evidence="2"/>
<dbReference type="PANTHER" id="PTHR45700:SF9">
    <property type="entry name" value="HECT-TYPE E3 UBIQUITIN TRANSFERASE"/>
    <property type="match status" value="1"/>
</dbReference>
<dbReference type="PANTHER" id="PTHR45700">
    <property type="entry name" value="UBIQUITIN-PROTEIN LIGASE E3C"/>
    <property type="match status" value="1"/>
</dbReference>
<feature type="domain" description="HECT" evidence="8">
    <location>
        <begin position="859"/>
        <end position="1224"/>
    </location>
</feature>
<dbReference type="Gene3D" id="3.90.1750.10">
    <property type="entry name" value="Hect, E3 ligase catalytic domains"/>
    <property type="match status" value="1"/>
</dbReference>
<evidence type="ECO:0000256" key="5">
    <source>
        <dbReference type="PROSITE-ProRule" id="PRU00104"/>
    </source>
</evidence>
<dbReference type="OMA" id="AENSSWW"/>
<dbReference type="InterPro" id="IPR000569">
    <property type="entry name" value="HECT_dom"/>
</dbReference>
<dbReference type="EMBL" id="KL660417">
    <property type="protein sequence ID" value="KFA66646.1"/>
    <property type="molecule type" value="Genomic_DNA"/>
</dbReference>
<feature type="compositionally biased region" description="Polar residues" evidence="7">
    <location>
        <begin position="320"/>
        <end position="332"/>
    </location>
</feature>
<protein>
    <recommendedName>
        <fullName evidence="2">HECT-type E3 ubiquitin transferase</fullName>
        <ecNumber evidence="2">2.3.2.26</ecNumber>
    </recommendedName>
</protein>
<evidence type="ECO:0000256" key="7">
    <source>
        <dbReference type="SAM" id="MobiDB-lite"/>
    </source>
</evidence>
<reference evidence="9 10" key="1">
    <citation type="journal article" date="2014" name="BMC Genomics">
        <title>Comparative genome sequencing reveals chemotype-specific gene clusters in the toxigenic black mold Stachybotrys.</title>
        <authorList>
            <person name="Semeiks J."/>
            <person name="Borek D."/>
            <person name="Otwinowski Z."/>
            <person name="Grishin N.V."/>
        </authorList>
    </citation>
    <scope>NUCLEOTIDE SEQUENCE [LARGE SCALE GENOMIC DNA]</scope>
    <source>
        <strain evidence="9 10">IBT 40285</strain>
    </source>
</reference>
<feature type="compositionally biased region" description="Low complexity" evidence="7">
    <location>
        <begin position="190"/>
        <end position="201"/>
    </location>
</feature>
<keyword evidence="6" id="KW-0175">Coiled coil</keyword>
<dbReference type="STRING" id="1283841.A0A084QRR1"/>
<name>A0A084QRR1_STAC4</name>
<feature type="region of interest" description="Disordered" evidence="7">
    <location>
        <begin position="445"/>
        <end position="467"/>
    </location>
</feature>
<dbReference type="Proteomes" id="UP000028524">
    <property type="component" value="Unassembled WGS sequence"/>
</dbReference>
<organism evidence="9 10">
    <name type="scientific">Stachybotrys chlorohalonatus (strain IBT 40285)</name>
    <dbReference type="NCBI Taxonomy" id="1283841"/>
    <lineage>
        <taxon>Eukaryota</taxon>
        <taxon>Fungi</taxon>
        <taxon>Dikarya</taxon>
        <taxon>Ascomycota</taxon>
        <taxon>Pezizomycotina</taxon>
        <taxon>Sordariomycetes</taxon>
        <taxon>Hypocreomycetidae</taxon>
        <taxon>Hypocreales</taxon>
        <taxon>Stachybotryaceae</taxon>
        <taxon>Stachybotrys</taxon>
    </lineage>
</organism>
<feature type="region of interest" description="Disordered" evidence="7">
    <location>
        <begin position="290"/>
        <end position="336"/>
    </location>
</feature>
<dbReference type="AlphaFoldDB" id="A0A084QRR1"/>
<keyword evidence="3" id="KW-0808">Transferase</keyword>
<dbReference type="SMART" id="SM00119">
    <property type="entry name" value="HECTc"/>
    <property type="match status" value="1"/>
</dbReference>
<evidence type="ECO:0000256" key="4">
    <source>
        <dbReference type="ARBA" id="ARBA00022786"/>
    </source>
</evidence>
<dbReference type="FunFam" id="3.30.2160.10:FF:000004">
    <property type="entry name" value="probable E3 ubiquitin-protein ligase HERC4 isoform X1"/>
    <property type="match status" value="1"/>
</dbReference>
<evidence type="ECO:0000256" key="3">
    <source>
        <dbReference type="ARBA" id="ARBA00022679"/>
    </source>
</evidence>
<dbReference type="FunCoup" id="A0A084QRR1">
    <property type="interactions" value="63"/>
</dbReference>
<evidence type="ECO:0000256" key="6">
    <source>
        <dbReference type="SAM" id="Coils"/>
    </source>
</evidence>
<feature type="coiled-coil region" evidence="6">
    <location>
        <begin position="503"/>
        <end position="530"/>
    </location>
</feature>
<feature type="compositionally biased region" description="Polar residues" evidence="7">
    <location>
        <begin position="117"/>
        <end position="126"/>
    </location>
</feature>
<keyword evidence="10" id="KW-1185">Reference proteome</keyword>
<evidence type="ECO:0000256" key="1">
    <source>
        <dbReference type="ARBA" id="ARBA00000885"/>
    </source>
</evidence>
<gene>
    <name evidence="9" type="ORF">S40285_03033</name>
</gene>
<dbReference type="OrthoDB" id="8068875at2759"/>
<feature type="region of interest" description="Disordered" evidence="7">
    <location>
        <begin position="174"/>
        <end position="204"/>
    </location>
</feature>
<feature type="active site" description="Glycyl thioester intermediate" evidence="5">
    <location>
        <position position="1192"/>
    </location>
</feature>
<dbReference type="CDD" id="cd00078">
    <property type="entry name" value="HECTc"/>
    <property type="match status" value="1"/>
</dbReference>
<dbReference type="Pfam" id="PF00632">
    <property type="entry name" value="HECT"/>
    <property type="match status" value="1"/>
</dbReference>
<dbReference type="HOGENOM" id="CLU_002173_5_1_1"/>
<dbReference type="GO" id="GO:0000209">
    <property type="term" value="P:protein polyubiquitination"/>
    <property type="evidence" value="ECO:0007669"/>
    <property type="project" value="InterPro"/>
</dbReference>
<feature type="region of interest" description="Disordered" evidence="7">
    <location>
        <begin position="234"/>
        <end position="271"/>
    </location>
</feature>
<evidence type="ECO:0000313" key="10">
    <source>
        <dbReference type="Proteomes" id="UP000028524"/>
    </source>
</evidence>
<feature type="compositionally biased region" description="Low complexity" evidence="7">
    <location>
        <begin position="35"/>
        <end position="47"/>
    </location>
</feature>
<proteinExistence type="predicted"/>
<accession>A0A084QRR1</accession>
<feature type="compositionally biased region" description="Polar residues" evidence="7">
    <location>
        <begin position="298"/>
        <end position="310"/>
    </location>
</feature>
<dbReference type="InParanoid" id="A0A084QRR1"/>
<dbReference type="Gene3D" id="3.30.2410.10">
    <property type="entry name" value="Hect, E3 ligase catalytic domain"/>
    <property type="match status" value="1"/>
</dbReference>
<comment type="catalytic activity">
    <reaction evidence="1">
        <text>S-ubiquitinyl-[E2 ubiquitin-conjugating enzyme]-L-cysteine + [acceptor protein]-L-lysine = [E2 ubiquitin-conjugating enzyme]-L-cysteine + N(6)-ubiquitinyl-[acceptor protein]-L-lysine.</text>
        <dbReference type="EC" id="2.3.2.26"/>
    </reaction>
</comment>